<name>A0ABV7N828_9SPHN</name>
<dbReference type="PANTHER" id="PTHR33375:SF7">
    <property type="entry name" value="CHROMOSOME 2-PARTITIONING PROTEIN PARB-RELATED"/>
    <property type="match status" value="1"/>
</dbReference>
<proteinExistence type="predicted"/>
<evidence type="ECO:0000313" key="3">
    <source>
        <dbReference type="Proteomes" id="UP001595681"/>
    </source>
</evidence>
<dbReference type="CDD" id="cd16406">
    <property type="entry name" value="ParB_N_like"/>
    <property type="match status" value="1"/>
</dbReference>
<feature type="domain" description="ParB-like N-terminal" evidence="1">
    <location>
        <begin position="4"/>
        <end position="62"/>
    </location>
</feature>
<reference evidence="3" key="1">
    <citation type="journal article" date="2019" name="Int. J. Syst. Evol. Microbiol.">
        <title>The Global Catalogue of Microorganisms (GCM) 10K type strain sequencing project: providing services to taxonomists for standard genome sequencing and annotation.</title>
        <authorList>
            <consortium name="The Broad Institute Genomics Platform"/>
            <consortium name="The Broad Institute Genome Sequencing Center for Infectious Disease"/>
            <person name="Wu L."/>
            <person name="Ma J."/>
        </authorList>
    </citation>
    <scope>NUCLEOTIDE SEQUENCE [LARGE SCALE GENOMIC DNA]</scope>
    <source>
        <strain evidence="3">CCM 7491</strain>
    </source>
</reference>
<dbReference type="PANTHER" id="PTHR33375">
    <property type="entry name" value="CHROMOSOME-PARTITIONING PROTEIN PARB-RELATED"/>
    <property type="match status" value="1"/>
</dbReference>
<evidence type="ECO:0000259" key="1">
    <source>
        <dbReference type="Pfam" id="PF02195"/>
    </source>
</evidence>
<keyword evidence="3" id="KW-1185">Reference proteome</keyword>
<dbReference type="SUPFAM" id="SSF110849">
    <property type="entry name" value="ParB/Sulfiredoxin"/>
    <property type="match status" value="1"/>
</dbReference>
<dbReference type="Proteomes" id="UP001595681">
    <property type="component" value="Unassembled WGS sequence"/>
</dbReference>
<sequence length="66" mass="7618">MAIITVKLSQLRLSPLNSRRVKPSAIDSMADDIAAHGLLQNLVVYEEDDLFWVFAGGRRYRRSRNW</sequence>
<dbReference type="Gene3D" id="3.90.1530.30">
    <property type="match status" value="1"/>
</dbReference>
<dbReference type="EMBL" id="JBHRVU010000002">
    <property type="protein sequence ID" value="MFC3439639.1"/>
    <property type="molecule type" value="Genomic_DNA"/>
</dbReference>
<gene>
    <name evidence="2" type="ORF">ACFOKF_00160</name>
</gene>
<comment type="caution">
    <text evidence="2">The sequence shown here is derived from an EMBL/GenBank/DDBJ whole genome shotgun (WGS) entry which is preliminary data.</text>
</comment>
<accession>A0ABV7N828</accession>
<dbReference type="InterPro" id="IPR036086">
    <property type="entry name" value="ParB/Sulfiredoxin_sf"/>
</dbReference>
<protein>
    <submittedName>
        <fullName evidence="2">ParB/Srx family N-terminal domain-containing protein</fullName>
    </submittedName>
</protein>
<organism evidence="2 3">
    <name type="scientific">Sphingobium rhizovicinum</name>
    <dbReference type="NCBI Taxonomy" id="432308"/>
    <lineage>
        <taxon>Bacteria</taxon>
        <taxon>Pseudomonadati</taxon>
        <taxon>Pseudomonadota</taxon>
        <taxon>Alphaproteobacteria</taxon>
        <taxon>Sphingomonadales</taxon>
        <taxon>Sphingomonadaceae</taxon>
        <taxon>Sphingobium</taxon>
    </lineage>
</organism>
<dbReference type="RefSeq" id="WP_380792217.1">
    <property type="nucleotide sequence ID" value="NZ_JBHRVU010000002.1"/>
</dbReference>
<evidence type="ECO:0000313" key="2">
    <source>
        <dbReference type="EMBL" id="MFC3439639.1"/>
    </source>
</evidence>
<dbReference type="Pfam" id="PF02195">
    <property type="entry name" value="ParB_N"/>
    <property type="match status" value="1"/>
</dbReference>
<dbReference type="InterPro" id="IPR050336">
    <property type="entry name" value="Chromosome_partition/occlusion"/>
</dbReference>
<dbReference type="InterPro" id="IPR003115">
    <property type="entry name" value="ParB_N"/>
</dbReference>